<organism evidence="1 2">
    <name type="scientific">Faecalicoccus pleomorphus</name>
    <dbReference type="NCBI Taxonomy" id="1323"/>
    <lineage>
        <taxon>Bacteria</taxon>
        <taxon>Bacillati</taxon>
        <taxon>Bacillota</taxon>
        <taxon>Erysipelotrichia</taxon>
        <taxon>Erysipelotrichales</taxon>
        <taxon>Erysipelotrichaceae</taxon>
        <taxon>Faecalicoccus</taxon>
    </lineage>
</organism>
<protein>
    <submittedName>
        <fullName evidence="1">Uncharacterized protein</fullName>
    </submittedName>
</protein>
<proteinExistence type="predicted"/>
<name>A0A380LKY5_9FIRM</name>
<dbReference type="OrthoDB" id="9807419at2"/>
<evidence type="ECO:0000313" key="1">
    <source>
        <dbReference type="EMBL" id="SUO03210.1"/>
    </source>
</evidence>
<sequence>MSRENSFIYRGKYYEYCDEELSAQIKHPDLPKELLNLFGRRTRCIKNMPLKDMEGSALFDHYWKDLKDTEESIDKVLTEKKMELNWYHPSIGIDVTLIEPLENQEVLICPGCKKKLPINYKWEDMSKFRTCPDCGKLMNVKNPYIHAADKHRKKYNKLSNNEKINIGISLLTKEINELKKVNTYSETWYYQAQLDLLKAYQNCFLIYLEKSNIEQASKYIDLSINQIMVLEKAGKAYWYMYTDFVICLLNKMRVEVRLSDRLNIVLALRERINMYLNELLFVEDYLDGSNDNFSKQECLEYLRAIDDVHLTIYSFIVCSYAENDQYEKALETMREWYQDMDSCKYTTDDQIKKSYYKFKRIASMFPELGLNA</sequence>
<dbReference type="RefSeq" id="WP_022790482.1">
    <property type="nucleotide sequence ID" value="NZ_UHFX01000003.1"/>
</dbReference>
<dbReference type="EMBL" id="UHFX01000003">
    <property type="protein sequence ID" value="SUO03210.1"/>
    <property type="molecule type" value="Genomic_DNA"/>
</dbReference>
<accession>A0A380LKY5</accession>
<dbReference type="AlphaFoldDB" id="A0A380LKY5"/>
<dbReference type="GeneID" id="77461065"/>
<dbReference type="Proteomes" id="UP000255523">
    <property type="component" value="Unassembled WGS sequence"/>
</dbReference>
<evidence type="ECO:0000313" key="2">
    <source>
        <dbReference type="Proteomes" id="UP000255523"/>
    </source>
</evidence>
<keyword evidence="2" id="KW-1185">Reference proteome</keyword>
<gene>
    <name evidence="1" type="ORF">NCTC11087_00062</name>
</gene>
<reference evidence="1 2" key="1">
    <citation type="submission" date="2018-06" db="EMBL/GenBank/DDBJ databases">
        <authorList>
            <consortium name="Pathogen Informatics"/>
            <person name="Doyle S."/>
        </authorList>
    </citation>
    <scope>NUCLEOTIDE SEQUENCE [LARGE SCALE GENOMIC DNA]</scope>
    <source>
        <strain evidence="1 2">NCTC11087</strain>
    </source>
</reference>